<dbReference type="GO" id="GO:0006357">
    <property type="term" value="P:regulation of transcription by RNA polymerase II"/>
    <property type="evidence" value="ECO:0007669"/>
    <property type="project" value="InterPro"/>
</dbReference>
<evidence type="ECO:0000256" key="2">
    <source>
        <dbReference type="ARBA" id="ARBA00010743"/>
    </source>
</evidence>
<dbReference type="GO" id="GO:0003713">
    <property type="term" value="F:transcription coactivator activity"/>
    <property type="evidence" value="ECO:0007669"/>
    <property type="project" value="TreeGrafter"/>
</dbReference>
<evidence type="ECO:0000256" key="1">
    <source>
        <dbReference type="ARBA" id="ARBA00004123"/>
    </source>
</evidence>
<dbReference type="PANTHER" id="PTHR12465">
    <property type="entry name" value="UBIQUITIN SPECIFIC PROTEASE HOMOLOG 49"/>
    <property type="match status" value="1"/>
</dbReference>
<gene>
    <name evidence="6" type="primary">MED20</name>
    <name evidence="7" type="ORF">DEA37_0008642</name>
</gene>
<keyword evidence="6" id="KW-0010">Activator</keyword>
<evidence type="ECO:0000256" key="4">
    <source>
        <dbReference type="ARBA" id="ARBA00023242"/>
    </source>
</evidence>
<dbReference type="Proteomes" id="UP000324629">
    <property type="component" value="Unassembled WGS sequence"/>
</dbReference>
<protein>
    <recommendedName>
        <fullName evidence="3 6">Mediator of RNA polymerase II transcription subunit 20</fullName>
    </recommendedName>
    <alternativeName>
        <fullName evidence="5 6">Mediator complex subunit 20</fullName>
    </alternativeName>
</protein>
<keyword evidence="4 6" id="KW-0539">Nucleus</keyword>
<comment type="subcellular location">
    <subcellularLocation>
        <location evidence="1 6">Nucleus</location>
    </subcellularLocation>
</comment>
<reference evidence="7 8" key="1">
    <citation type="journal article" date="2019" name="Gigascience">
        <title>Whole-genome sequence of the oriental lung fluke Paragonimus westermani.</title>
        <authorList>
            <person name="Oey H."/>
            <person name="Zakrzewski M."/>
            <person name="Narain K."/>
            <person name="Devi K.R."/>
            <person name="Agatsuma T."/>
            <person name="Nawaratna S."/>
            <person name="Gobert G.N."/>
            <person name="Jones M.K."/>
            <person name="Ragan M.A."/>
            <person name="McManus D.P."/>
            <person name="Krause L."/>
        </authorList>
    </citation>
    <scope>NUCLEOTIDE SEQUENCE [LARGE SCALE GENOMIC DNA]</scope>
    <source>
        <strain evidence="7 8">IND2009</strain>
    </source>
</reference>
<dbReference type="EMBL" id="QNGE01002687">
    <property type="protein sequence ID" value="KAA3675166.1"/>
    <property type="molecule type" value="Genomic_DNA"/>
</dbReference>
<sequence length="257" mass="27995">MSGVSCVLLWNSVDGKVGPQSLENLVKKIELLGAVRIGRMHIESAIYFASQSKSTCKNFQVLTSSEYPASCFVFTDSNTMLVGDLAFREFAGYLKSAFQRKRKLQVEGKGIKYKLGDFGLNFVTLFMGQSANVKGYLVEVSFGASCMIHLCGDILRAFITQVLPGVCPPVGDPSMAENIFSHSFHKAVQTGCVDSPRWPPVHVAVGGLQATPFDQPLSHACARLTMTQYAEHMNTVRRLSRQVSQPVSSTSNSISAS</sequence>
<dbReference type="AlphaFoldDB" id="A0A5J4NHP3"/>
<keyword evidence="6" id="KW-0804">Transcription</keyword>
<evidence type="ECO:0000313" key="8">
    <source>
        <dbReference type="Proteomes" id="UP000324629"/>
    </source>
</evidence>
<evidence type="ECO:0000313" key="7">
    <source>
        <dbReference type="EMBL" id="KAA3675166.1"/>
    </source>
</evidence>
<organism evidence="7 8">
    <name type="scientific">Paragonimus westermani</name>
    <dbReference type="NCBI Taxonomy" id="34504"/>
    <lineage>
        <taxon>Eukaryota</taxon>
        <taxon>Metazoa</taxon>
        <taxon>Spiralia</taxon>
        <taxon>Lophotrochozoa</taxon>
        <taxon>Platyhelminthes</taxon>
        <taxon>Trematoda</taxon>
        <taxon>Digenea</taxon>
        <taxon>Plagiorchiida</taxon>
        <taxon>Troglotremata</taxon>
        <taxon>Troglotrematidae</taxon>
        <taxon>Paragonimus</taxon>
    </lineage>
</organism>
<comment type="function">
    <text evidence="6">Component of the Mediator complex, a coactivator involved in the regulated transcription of nearly all RNA polymerase II-dependent genes. Mediator functions as a bridge to convey information from gene-specific regulatory proteins to the basal RNA polymerase II transcription machinery. Mediator is recruited to promoters by direct interactions with regulatory proteins and serves as a scaffold for the assembly of a functional preinitiation complex with RNA polymerase II and the general transcription factors.</text>
</comment>
<evidence type="ECO:0000256" key="6">
    <source>
        <dbReference type="RuleBase" id="RU364152"/>
    </source>
</evidence>
<dbReference type="Pfam" id="PF08612">
    <property type="entry name" value="Med20"/>
    <property type="match status" value="1"/>
</dbReference>
<evidence type="ECO:0000256" key="5">
    <source>
        <dbReference type="ARBA" id="ARBA00031954"/>
    </source>
</evidence>
<keyword evidence="8" id="KW-1185">Reference proteome</keyword>
<accession>A0A5J4NHP3</accession>
<keyword evidence="6" id="KW-0805">Transcription regulation</keyword>
<dbReference type="InterPro" id="IPR013921">
    <property type="entry name" value="Mediator_Med20"/>
</dbReference>
<proteinExistence type="inferred from homology"/>
<evidence type="ECO:0000256" key="3">
    <source>
        <dbReference type="ARBA" id="ARBA00019690"/>
    </source>
</evidence>
<comment type="caution">
    <text evidence="7">The sequence shown here is derived from an EMBL/GenBank/DDBJ whole genome shotgun (WGS) entry which is preliminary data.</text>
</comment>
<dbReference type="GO" id="GO:0016592">
    <property type="term" value="C:mediator complex"/>
    <property type="evidence" value="ECO:0007669"/>
    <property type="project" value="InterPro"/>
</dbReference>
<comment type="subunit">
    <text evidence="6">Component of the Mediator complex.</text>
</comment>
<name>A0A5J4NHP3_9TREM</name>
<comment type="similarity">
    <text evidence="2 6">Belongs to the Mediator complex subunit 20 family.</text>
</comment>
<dbReference type="PANTHER" id="PTHR12465:SF0">
    <property type="entry name" value="MEDIATOR OF RNA POLYMERASE II TRANSCRIPTION SUBUNIT 20"/>
    <property type="match status" value="1"/>
</dbReference>